<sequence length="291" mass="31750">MYIAIVSGAFIGAMMVPLCAQSGIQSNQTSGSSDEFSFSRAVESLSPVFDRFYPEEEGTWRFGTGIDFSSGKYGDAEKTEILYLPLNLSYLNGPWNFKLTVPWIRMSGDGSVIGGGEGGVIVGPKGGDTKTEEGLGDIWATAAYSLDSFPSDWGFLDLVGKVKLPTADSDKGLGTGEFDYTLQIDYFKAMGKFSPMVTLAYKVKGSPDEYKLDNVFYTSVGGDYRYSEKINFGASLDFQQASTDTSDDSLEIFSYLGYRLPEDRLLTTYMYFGLSDGSPDFGGGLQIRITL</sequence>
<dbReference type="RefSeq" id="WP_200309956.1">
    <property type="nucleotide sequence ID" value="NZ_JAENIM010000009.1"/>
</dbReference>
<keyword evidence="3" id="KW-1185">Reference proteome</keyword>
<evidence type="ECO:0000313" key="2">
    <source>
        <dbReference type="EMBL" id="MBK1789920.1"/>
    </source>
</evidence>
<dbReference type="EMBL" id="JAENIM010000009">
    <property type="protein sequence ID" value="MBK1789920.1"/>
    <property type="molecule type" value="Genomic_DNA"/>
</dbReference>
<feature type="chain" id="PRO_5035224014" evidence="1">
    <location>
        <begin position="21"/>
        <end position="291"/>
    </location>
</feature>
<organism evidence="2 3">
    <name type="scientific">Persicirhabdus sediminis</name>
    <dbReference type="NCBI Taxonomy" id="454144"/>
    <lineage>
        <taxon>Bacteria</taxon>
        <taxon>Pseudomonadati</taxon>
        <taxon>Verrucomicrobiota</taxon>
        <taxon>Verrucomicrobiia</taxon>
        <taxon>Verrucomicrobiales</taxon>
        <taxon>Verrucomicrobiaceae</taxon>
        <taxon>Persicirhabdus</taxon>
    </lineage>
</organism>
<feature type="signal peptide" evidence="1">
    <location>
        <begin position="1"/>
        <end position="20"/>
    </location>
</feature>
<accession>A0A8J7MCF3</accession>
<comment type="caution">
    <text evidence="2">The sequence shown here is derived from an EMBL/GenBank/DDBJ whole genome shotgun (WGS) entry which is preliminary data.</text>
</comment>
<evidence type="ECO:0000313" key="3">
    <source>
        <dbReference type="Proteomes" id="UP000624703"/>
    </source>
</evidence>
<dbReference type="Proteomes" id="UP000624703">
    <property type="component" value="Unassembled WGS sequence"/>
</dbReference>
<reference evidence="2" key="1">
    <citation type="submission" date="2021-01" db="EMBL/GenBank/DDBJ databases">
        <title>Modified the classification status of verrucomicrobia.</title>
        <authorList>
            <person name="Feng X."/>
        </authorList>
    </citation>
    <scope>NUCLEOTIDE SEQUENCE</scope>
    <source>
        <strain evidence="2">_KCTC 22039</strain>
    </source>
</reference>
<dbReference type="AlphaFoldDB" id="A0A8J7MCF3"/>
<protein>
    <submittedName>
        <fullName evidence="2">Transporter</fullName>
    </submittedName>
</protein>
<name>A0A8J7MCF3_9BACT</name>
<keyword evidence="1" id="KW-0732">Signal</keyword>
<proteinExistence type="predicted"/>
<evidence type="ECO:0000256" key="1">
    <source>
        <dbReference type="SAM" id="SignalP"/>
    </source>
</evidence>
<gene>
    <name evidence="2" type="ORF">JIN82_01990</name>
</gene>